<evidence type="ECO:0000256" key="1">
    <source>
        <dbReference type="SAM" id="MobiDB-lite"/>
    </source>
</evidence>
<keyword evidence="3" id="KW-1185">Reference proteome</keyword>
<evidence type="ECO:0000313" key="3">
    <source>
        <dbReference type="Proteomes" id="UP000218287"/>
    </source>
</evidence>
<dbReference type="OrthoDB" id="484142at2"/>
<name>A0A1Z4GDW8_9CYAN</name>
<feature type="compositionally biased region" description="Polar residues" evidence="1">
    <location>
        <begin position="117"/>
        <end position="145"/>
    </location>
</feature>
<sequence length="231" mass="26897">MPENSALINLPWTEEHEAFCYQHHITPAAKTLWQWLMRQGEISSEIEPSLAEFNEWVAKARGKAYSHNYLKKIFDQLVEHRVIQVVKQYSWKIFKLLVRPLEWLKPLKKAREKKLQNHNSSYDSQASNNKSVVEGSTQQQHSNSEVNSELLNEAGIHFDSEVIEVLEAPIHEVKLAIIMFNLRGGFEKISNPEGFIRGCIRGQWWLHPRNYNALLQKYGNSTEWNELFPSG</sequence>
<evidence type="ECO:0000313" key="2">
    <source>
        <dbReference type="EMBL" id="BAY15714.1"/>
    </source>
</evidence>
<gene>
    <name evidence="2" type="ORF">NIES21_15330</name>
</gene>
<proteinExistence type="predicted"/>
<dbReference type="AlphaFoldDB" id="A0A1Z4GDW8"/>
<feature type="region of interest" description="Disordered" evidence="1">
    <location>
        <begin position="115"/>
        <end position="145"/>
    </location>
</feature>
<reference evidence="2 3" key="1">
    <citation type="submission" date="2017-06" db="EMBL/GenBank/DDBJ databases">
        <title>Genome sequencing of cyanobaciteial culture collection at National Institute for Environmental Studies (NIES).</title>
        <authorList>
            <person name="Hirose Y."/>
            <person name="Shimura Y."/>
            <person name="Fujisawa T."/>
            <person name="Nakamura Y."/>
            <person name="Kawachi M."/>
        </authorList>
    </citation>
    <scope>NUCLEOTIDE SEQUENCE [LARGE SCALE GENOMIC DNA]</scope>
    <source>
        <strain evidence="2 3">NIES-21</strain>
    </source>
</reference>
<dbReference type="EMBL" id="AP018174">
    <property type="protein sequence ID" value="BAY15714.1"/>
    <property type="molecule type" value="Genomic_DNA"/>
</dbReference>
<accession>A0A1Z4GDW8</accession>
<dbReference type="Proteomes" id="UP000218287">
    <property type="component" value="Chromosome"/>
</dbReference>
<protein>
    <submittedName>
        <fullName evidence="2">Uncharacterized protein</fullName>
    </submittedName>
</protein>
<organism evidence="2 3">
    <name type="scientific">Anabaenopsis circularis NIES-21</name>
    <dbReference type="NCBI Taxonomy" id="1085406"/>
    <lineage>
        <taxon>Bacteria</taxon>
        <taxon>Bacillati</taxon>
        <taxon>Cyanobacteriota</taxon>
        <taxon>Cyanophyceae</taxon>
        <taxon>Nostocales</taxon>
        <taxon>Nodulariaceae</taxon>
        <taxon>Anabaenopsis</taxon>
    </lineage>
</organism>